<comment type="caution">
    <text evidence="8">The sequence shown here is derived from an EMBL/GenBank/DDBJ whole genome shotgun (WGS) entry which is preliminary data.</text>
</comment>
<keyword evidence="3 5" id="KW-1005">Bacterial flagellum biogenesis</keyword>
<keyword evidence="8" id="KW-0969">Cilium</keyword>
<dbReference type="GO" id="GO:0044781">
    <property type="term" value="P:bacterial-type flagellum organization"/>
    <property type="evidence" value="ECO:0007669"/>
    <property type="project" value="UniProtKB-UniRule"/>
</dbReference>
<keyword evidence="8" id="KW-0282">Flagellum</keyword>
<dbReference type="Pfam" id="PF13860">
    <property type="entry name" value="FlgD_ig"/>
    <property type="match status" value="1"/>
</dbReference>
<organism evidence="8 9">
    <name type="scientific">Desulfatitalea alkaliphila</name>
    <dbReference type="NCBI Taxonomy" id="2929485"/>
    <lineage>
        <taxon>Bacteria</taxon>
        <taxon>Pseudomonadati</taxon>
        <taxon>Thermodesulfobacteriota</taxon>
        <taxon>Desulfobacteria</taxon>
        <taxon>Desulfobacterales</taxon>
        <taxon>Desulfosarcinaceae</taxon>
        <taxon>Desulfatitalea</taxon>
    </lineage>
</organism>
<keyword evidence="8" id="KW-0966">Cell projection</keyword>
<dbReference type="RefSeq" id="WP_246908483.1">
    <property type="nucleotide sequence ID" value="NZ_JALJRB010000012.1"/>
</dbReference>
<dbReference type="InterPro" id="IPR025963">
    <property type="entry name" value="FLgD_Tudor"/>
</dbReference>
<reference evidence="8" key="1">
    <citation type="submission" date="2022-04" db="EMBL/GenBank/DDBJ databases">
        <title>Desulfatitalea alkaliphila sp. nov., a novel anaerobic sulfate-reducing bacterium isolated from terrestrial mud volcano, Taman Peninsula, Russia.</title>
        <authorList>
            <person name="Khomyakova M.A."/>
            <person name="Merkel A.Y."/>
            <person name="Slobodkin A.I."/>
        </authorList>
    </citation>
    <scope>NUCLEOTIDE SEQUENCE</scope>
    <source>
        <strain evidence="8">M08but</strain>
    </source>
</reference>
<feature type="domain" description="FlgD/Vpr Ig-like" evidence="6">
    <location>
        <begin position="108"/>
        <end position="175"/>
    </location>
</feature>
<evidence type="ECO:0000256" key="1">
    <source>
        <dbReference type="ARBA" id="ARBA00010577"/>
    </source>
</evidence>
<evidence type="ECO:0000313" key="9">
    <source>
        <dbReference type="Proteomes" id="UP001165427"/>
    </source>
</evidence>
<dbReference type="EMBL" id="JALJRB010000012">
    <property type="protein sequence ID" value="MCJ8501306.1"/>
    <property type="molecule type" value="Genomic_DNA"/>
</dbReference>
<dbReference type="InterPro" id="IPR025965">
    <property type="entry name" value="FlgD/Vpr_Ig-like"/>
</dbReference>
<dbReference type="Proteomes" id="UP001165427">
    <property type="component" value="Unassembled WGS sequence"/>
</dbReference>
<dbReference type="Pfam" id="PF03963">
    <property type="entry name" value="FlgD"/>
    <property type="match status" value="1"/>
</dbReference>
<evidence type="ECO:0000256" key="5">
    <source>
        <dbReference type="RuleBase" id="RU362076"/>
    </source>
</evidence>
<feature type="domain" description="FlgD Tudor-like" evidence="7">
    <location>
        <begin position="85"/>
        <end position="215"/>
    </location>
</feature>
<evidence type="ECO:0000256" key="4">
    <source>
        <dbReference type="ARBA" id="ARBA00024746"/>
    </source>
</evidence>
<name>A0AA41R455_9BACT</name>
<evidence type="ECO:0000313" key="8">
    <source>
        <dbReference type="EMBL" id="MCJ8501306.1"/>
    </source>
</evidence>
<comment type="similarity">
    <text evidence="1 5">Belongs to the FlgD family.</text>
</comment>
<dbReference type="Gene3D" id="2.30.30.910">
    <property type="match status" value="1"/>
</dbReference>
<keyword evidence="9" id="KW-1185">Reference proteome</keyword>
<dbReference type="InterPro" id="IPR005648">
    <property type="entry name" value="FlgD"/>
</dbReference>
<evidence type="ECO:0000256" key="3">
    <source>
        <dbReference type="ARBA" id="ARBA00022795"/>
    </source>
</evidence>
<gene>
    <name evidence="8" type="ORF">MRX98_12045</name>
</gene>
<dbReference type="Pfam" id="PF13861">
    <property type="entry name" value="FLgD_tudor"/>
    <property type="match status" value="1"/>
</dbReference>
<evidence type="ECO:0000259" key="6">
    <source>
        <dbReference type="Pfam" id="PF13860"/>
    </source>
</evidence>
<comment type="function">
    <text evidence="4 5">Required for flagellar hook formation. May act as a scaffolding protein.</text>
</comment>
<accession>A0AA41R455</accession>
<evidence type="ECO:0000259" key="7">
    <source>
        <dbReference type="Pfam" id="PF13861"/>
    </source>
</evidence>
<protein>
    <recommendedName>
        <fullName evidence="2 5">Basal-body rod modification protein FlgD</fullName>
    </recommendedName>
</protein>
<sequence>MTIAGINQVASRGGQVAAGEKQQVMGKDDFLHLLVAQLKAQDPLNPMDGTEFTAQLAQFSSLEQLQNINGSLGDLNTSQAVLTNSQAVQYIGKTITAVGDSFEVRNGNAQPLHFALNQDAHGLYARIYDAHGNFVRQLEGGYTNAGDGSIAWDGYDYLGGRAPDGDYYFEIAAIDGNGNSIPATTFATGLVNGVQFENGQAYLQCGGRTIPMGNVMRVVGEDLDGS</sequence>
<dbReference type="AlphaFoldDB" id="A0AA41R455"/>
<evidence type="ECO:0000256" key="2">
    <source>
        <dbReference type="ARBA" id="ARBA00016013"/>
    </source>
</evidence>
<proteinExistence type="inferred from homology"/>
<dbReference type="Gene3D" id="2.60.40.4070">
    <property type="match status" value="1"/>
</dbReference>